<keyword evidence="6 12" id="KW-0418">Kinase</keyword>
<evidence type="ECO:0000259" key="11">
    <source>
        <dbReference type="Pfam" id="PF07730"/>
    </source>
</evidence>
<evidence type="ECO:0000256" key="4">
    <source>
        <dbReference type="ARBA" id="ARBA00022679"/>
    </source>
</evidence>
<keyword evidence="9" id="KW-0472">Membrane</keyword>
<keyword evidence="13" id="KW-1185">Reference proteome</keyword>
<feature type="transmembrane region" description="Helical" evidence="9">
    <location>
        <begin position="50"/>
        <end position="68"/>
    </location>
</feature>
<evidence type="ECO:0000256" key="7">
    <source>
        <dbReference type="ARBA" id="ARBA00022840"/>
    </source>
</evidence>
<dbReference type="GO" id="GO:0000155">
    <property type="term" value="F:phosphorelay sensor kinase activity"/>
    <property type="evidence" value="ECO:0007669"/>
    <property type="project" value="InterPro"/>
</dbReference>
<organism evidence="12 13">
    <name type="scientific">Cellulomonas flavigena (strain ATCC 482 / DSM 20109 / BCRC 11376 / JCM 18109 / NBRC 3775 / NCIMB 8073 / NRS 134)</name>
    <dbReference type="NCBI Taxonomy" id="446466"/>
    <lineage>
        <taxon>Bacteria</taxon>
        <taxon>Bacillati</taxon>
        <taxon>Actinomycetota</taxon>
        <taxon>Actinomycetes</taxon>
        <taxon>Micrococcales</taxon>
        <taxon>Cellulomonadaceae</taxon>
        <taxon>Cellulomonas</taxon>
    </lineage>
</organism>
<dbReference type="SUPFAM" id="SSF55874">
    <property type="entry name" value="ATPase domain of HSP90 chaperone/DNA topoisomerase II/histidine kinase"/>
    <property type="match status" value="1"/>
</dbReference>
<keyword evidence="9" id="KW-1133">Transmembrane helix</keyword>
<feature type="transmembrane region" description="Helical" evidence="9">
    <location>
        <begin position="116"/>
        <end position="136"/>
    </location>
</feature>
<dbReference type="Pfam" id="PF02518">
    <property type="entry name" value="HATPase_c"/>
    <property type="match status" value="1"/>
</dbReference>
<dbReference type="CDD" id="cd16917">
    <property type="entry name" value="HATPase_UhpB-NarQ-NarX-like"/>
    <property type="match status" value="1"/>
</dbReference>
<evidence type="ECO:0000256" key="3">
    <source>
        <dbReference type="ARBA" id="ARBA00022553"/>
    </source>
</evidence>
<dbReference type="PANTHER" id="PTHR24421">
    <property type="entry name" value="NITRATE/NITRITE SENSOR PROTEIN NARX-RELATED"/>
    <property type="match status" value="1"/>
</dbReference>
<reference evidence="12 13" key="1">
    <citation type="journal article" date="2010" name="Stand. Genomic Sci.">
        <title>Complete genome sequence of Cellulomonas flavigena type strain (134).</title>
        <authorList>
            <person name="Abt B."/>
            <person name="Foster B."/>
            <person name="Lapidus A."/>
            <person name="Clum A."/>
            <person name="Sun H."/>
            <person name="Pukall R."/>
            <person name="Lucas S."/>
            <person name="Glavina Del Rio T."/>
            <person name="Nolan M."/>
            <person name="Tice H."/>
            <person name="Cheng J.F."/>
            <person name="Pitluck S."/>
            <person name="Liolios K."/>
            <person name="Ivanova N."/>
            <person name="Mavromatis K."/>
            <person name="Ovchinnikova G."/>
            <person name="Pati A."/>
            <person name="Goodwin L."/>
            <person name="Chen A."/>
            <person name="Palaniappan K."/>
            <person name="Land M."/>
            <person name="Hauser L."/>
            <person name="Chang Y.J."/>
            <person name="Jeffries C.D."/>
            <person name="Rohde M."/>
            <person name="Goker M."/>
            <person name="Woyke T."/>
            <person name="Bristow J."/>
            <person name="Eisen J.A."/>
            <person name="Markowitz V."/>
            <person name="Hugenholtz P."/>
            <person name="Kyrpides N.C."/>
            <person name="Klenk H.P."/>
        </authorList>
    </citation>
    <scope>NUCLEOTIDE SEQUENCE [LARGE SCALE GENOMIC DNA]</scope>
    <source>
        <strain evidence="13">ATCC 482 / DSM 20109 / BCRC 11376 / JCM 18109 / NBRC 3775 / NCIMB 8073 / NRS 134</strain>
    </source>
</reference>
<evidence type="ECO:0000256" key="2">
    <source>
        <dbReference type="ARBA" id="ARBA00012438"/>
    </source>
</evidence>
<feature type="transmembrane region" description="Helical" evidence="9">
    <location>
        <begin position="75"/>
        <end position="104"/>
    </location>
</feature>
<feature type="domain" description="Signal transduction histidine kinase subgroup 3 dimerisation and phosphoacceptor" evidence="11">
    <location>
        <begin position="199"/>
        <end position="264"/>
    </location>
</feature>
<dbReference type="InterPro" id="IPR050482">
    <property type="entry name" value="Sensor_HK_TwoCompSys"/>
</dbReference>
<evidence type="ECO:0000256" key="1">
    <source>
        <dbReference type="ARBA" id="ARBA00000085"/>
    </source>
</evidence>
<feature type="domain" description="Histidine kinase/HSP90-like ATPase" evidence="10">
    <location>
        <begin position="319"/>
        <end position="408"/>
    </location>
</feature>
<evidence type="ECO:0000256" key="8">
    <source>
        <dbReference type="ARBA" id="ARBA00023012"/>
    </source>
</evidence>
<protein>
    <recommendedName>
        <fullName evidence="2">histidine kinase</fullName>
        <ecNumber evidence="2">2.7.13.3</ecNumber>
    </recommendedName>
</protein>
<keyword evidence="9" id="KW-0812">Transmembrane</keyword>
<sequence>MTPAQQRRRPTDVVPAVCWLLAVAVLAVPALAQGTGPTPARGAPGFGDAAWWWALGLLTLQAVVVARCGTRPRAAVLLVAGVLPGFVVLGEAIGVALVAVIVATYRAVLARPARPLVPTLVAAGALVTASVAAADVGIGNRGWAVALAGVLQAVAAVVLPLVLAGVVGARRDAVDALARSAAALERERDARVQVAVERERTAMARELHDIAAHHLSGIAVMTGAIGRQIDVDPEGAKKAVAQVREQSTAMLRDLRNLVVLLRDATPSEADGEVRMETLAGVADLVARARATGQDVTLSETGPVADVATSGAVGPLAQLAAYRVVQEALSNAARHAPGARCDVRLDAGTAGRVEVEVRNGPSGPGLEPAAHEPGYGLVGMRERAELTGATLRYGPTVDGGWQVRMVVPVGEVVAQPVADATREEQDR</sequence>
<dbReference type="Gene3D" id="1.20.5.1930">
    <property type="match status" value="1"/>
</dbReference>
<gene>
    <name evidence="12" type="ordered locus">Cfla_0277</name>
</gene>
<dbReference type="InterPro" id="IPR003594">
    <property type="entry name" value="HATPase_dom"/>
</dbReference>
<dbReference type="Gene3D" id="3.30.565.10">
    <property type="entry name" value="Histidine kinase-like ATPase, C-terminal domain"/>
    <property type="match status" value="1"/>
</dbReference>
<dbReference type="HOGENOM" id="CLU_000445_20_1_11"/>
<keyword evidence="8" id="KW-0902">Two-component regulatory system</keyword>
<evidence type="ECO:0000313" key="13">
    <source>
        <dbReference type="Proteomes" id="UP000000849"/>
    </source>
</evidence>
<dbReference type="eggNOG" id="COG4585">
    <property type="taxonomic scope" value="Bacteria"/>
</dbReference>
<keyword evidence="4" id="KW-0808">Transferase</keyword>
<dbReference type="GO" id="GO:0046983">
    <property type="term" value="F:protein dimerization activity"/>
    <property type="evidence" value="ECO:0007669"/>
    <property type="project" value="InterPro"/>
</dbReference>
<dbReference type="Proteomes" id="UP000000849">
    <property type="component" value="Chromosome"/>
</dbReference>
<accession>D5UGZ3</accession>
<evidence type="ECO:0000256" key="6">
    <source>
        <dbReference type="ARBA" id="ARBA00022777"/>
    </source>
</evidence>
<evidence type="ECO:0000256" key="9">
    <source>
        <dbReference type="SAM" id="Phobius"/>
    </source>
</evidence>
<feature type="transmembrane region" description="Helical" evidence="9">
    <location>
        <begin position="143"/>
        <end position="167"/>
    </location>
</feature>
<dbReference type="PANTHER" id="PTHR24421:SF10">
    <property type="entry name" value="NITRATE_NITRITE SENSOR PROTEIN NARQ"/>
    <property type="match status" value="1"/>
</dbReference>
<proteinExistence type="predicted"/>
<evidence type="ECO:0000313" key="12">
    <source>
        <dbReference type="EMBL" id="ADG73196.1"/>
    </source>
</evidence>
<dbReference type="GO" id="GO:0016020">
    <property type="term" value="C:membrane"/>
    <property type="evidence" value="ECO:0007669"/>
    <property type="project" value="InterPro"/>
</dbReference>
<dbReference type="EC" id="2.7.13.3" evidence="2"/>
<dbReference type="InterPro" id="IPR036890">
    <property type="entry name" value="HATPase_C_sf"/>
</dbReference>
<name>D5UGZ3_CELFN</name>
<dbReference type="KEGG" id="cfl:Cfla_0277"/>
<dbReference type="STRING" id="446466.Cfla_0277"/>
<dbReference type="EMBL" id="CP001964">
    <property type="protein sequence ID" value="ADG73196.1"/>
    <property type="molecule type" value="Genomic_DNA"/>
</dbReference>
<keyword evidence="5" id="KW-0547">Nucleotide-binding</keyword>
<dbReference type="InterPro" id="IPR011712">
    <property type="entry name" value="Sig_transdc_His_kin_sub3_dim/P"/>
</dbReference>
<dbReference type="GO" id="GO:0005524">
    <property type="term" value="F:ATP binding"/>
    <property type="evidence" value="ECO:0007669"/>
    <property type="project" value="UniProtKB-KW"/>
</dbReference>
<dbReference type="Pfam" id="PF07730">
    <property type="entry name" value="HisKA_3"/>
    <property type="match status" value="1"/>
</dbReference>
<dbReference type="OrthoDB" id="227596at2"/>
<comment type="catalytic activity">
    <reaction evidence="1">
        <text>ATP + protein L-histidine = ADP + protein N-phospho-L-histidine.</text>
        <dbReference type="EC" id="2.7.13.3"/>
    </reaction>
</comment>
<dbReference type="RefSeq" id="WP_013115530.1">
    <property type="nucleotide sequence ID" value="NC_014151.1"/>
</dbReference>
<evidence type="ECO:0000256" key="5">
    <source>
        <dbReference type="ARBA" id="ARBA00022741"/>
    </source>
</evidence>
<keyword evidence="3" id="KW-0597">Phosphoprotein</keyword>
<dbReference type="AlphaFoldDB" id="D5UGZ3"/>
<keyword evidence="7" id="KW-0067">ATP-binding</keyword>
<evidence type="ECO:0000259" key="10">
    <source>
        <dbReference type="Pfam" id="PF02518"/>
    </source>
</evidence>